<dbReference type="InterPro" id="IPR006175">
    <property type="entry name" value="YjgF/YER057c/UK114"/>
</dbReference>
<gene>
    <name evidence="1" type="ORF">HNQ51_001604</name>
</gene>
<comment type="caution">
    <text evidence="1">The sequence shown here is derived from an EMBL/GenBank/DDBJ whole genome shotgun (WGS) entry which is preliminary data.</text>
</comment>
<dbReference type="PANTHER" id="PTHR47328">
    <property type="match status" value="1"/>
</dbReference>
<reference evidence="1 2" key="1">
    <citation type="submission" date="2020-08" db="EMBL/GenBank/DDBJ databases">
        <title>Genomic Encyclopedia of Type Strains, Phase IV (KMG-IV): sequencing the most valuable type-strain genomes for metagenomic binning, comparative biology and taxonomic classification.</title>
        <authorList>
            <person name="Goeker M."/>
        </authorList>
    </citation>
    <scope>NUCLEOTIDE SEQUENCE [LARGE SCALE GENOMIC DNA]</scope>
    <source>
        <strain evidence="1 2">DSM 23958</strain>
    </source>
</reference>
<accession>A0A840S755</accession>
<proteinExistence type="predicted"/>
<keyword evidence="2" id="KW-1185">Reference proteome</keyword>
<organism evidence="1 2">
    <name type="scientific">Inhella inkyongensis</name>
    <dbReference type="NCBI Taxonomy" id="392593"/>
    <lineage>
        <taxon>Bacteria</taxon>
        <taxon>Pseudomonadati</taxon>
        <taxon>Pseudomonadota</taxon>
        <taxon>Betaproteobacteria</taxon>
        <taxon>Burkholderiales</taxon>
        <taxon>Sphaerotilaceae</taxon>
        <taxon>Inhella</taxon>
    </lineage>
</organism>
<evidence type="ECO:0000313" key="1">
    <source>
        <dbReference type="EMBL" id="MBB5204290.1"/>
    </source>
</evidence>
<dbReference type="Proteomes" id="UP000554837">
    <property type="component" value="Unassembled WGS sequence"/>
</dbReference>
<dbReference type="Gene3D" id="3.30.1330.40">
    <property type="entry name" value="RutC-like"/>
    <property type="match status" value="1"/>
</dbReference>
<dbReference type="InterPro" id="IPR035959">
    <property type="entry name" value="RutC-like_sf"/>
</dbReference>
<dbReference type="Pfam" id="PF01042">
    <property type="entry name" value="Ribonuc_L-PSP"/>
    <property type="match status" value="1"/>
</dbReference>
<dbReference type="AlphaFoldDB" id="A0A840S755"/>
<dbReference type="CDD" id="cd06150">
    <property type="entry name" value="YjgF_YER057c_UK114_like_2"/>
    <property type="match status" value="1"/>
</dbReference>
<dbReference type="SUPFAM" id="SSF55298">
    <property type="entry name" value="YjgF-like"/>
    <property type="match status" value="1"/>
</dbReference>
<dbReference type="RefSeq" id="WP_138856017.1">
    <property type="nucleotide sequence ID" value="NZ_CP040709.1"/>
</dbReference>
<protein>
    <submittedName>
        <fullName evidence="1">Enamine deaminase RidA (YjgF/YER057c/UK114 family)</fullName>
    </submittedName>
</protein>
<dbReference type="OrthoDB" id="6899345at2"/>
<dbReference type="EMBL" id="JACHHO010000002">
    <property type="protein sequence ID" value="MBB5204290.1"/>
    <property type="molecule type" value="Genomic_DNA"/>
</dbReference>
<dbReference type="PANTHER" id="PTHR47328:SF1">
    <property type="entry name" value="RUTC FAMILY PROTEIN YOAB"/>
    <property type="match status" value="1"/>
</dbReference>
<evidence type="ECO:0000313" key="2">
    <source>
        <dbReference type="Proteomes" id="UP000554837"/>
    </source>
</evidence>
<name>A0A840S755_9BURK</name>
<dbReference type="InterPro" id="IPR035709">
    <property type="entry name" value="YoaB-like"/>
</dbReference>
<sequence length="120" mass="12741">MSTIERIGMAARYSEAAIHNGVIYLAGQVAEATAGQDITAQTTEVLGMVDRLLGSCGSSKAHLLRVEIYLADLADYAGMNAVWDAWVQPGAAPPRATVQAQLAKPEWRVEMVVTAARSAP</sequence>